<dbReference type="AlphaFoldDB" id="A0A7R9HPP2"/>
<dbReference type="EMBL" id="OB793589">
    <property type="protein sequence ID" value="CAD7427929.1"/>
    <property type="molecule type" value="Genomic_DNA"/>
</dbReference>
<evidence type="ECO:0000313" key="1">
    <source>
        <dbReference type="EMBL" id="CAD7427929.1"/>
    </source>
</evidence>
<protein>
    <submittedName>
        <fullName evidence="1">Uncharacterized protein</fullName>
    </submittedName>
</protein>
<proteinExistence type="predicted"/>
<name>A0A7R9HPP2_9NEOP</name>
<sequence length="134" mass="15174">MGPSNQKLMLDLGITLGCTNEGYQLSNGNTVKKDGSAQLIELQKDGYLKFAYKINTNHLLLTGTERQKVRKAAELLSRTVAGLLNILYLEMNILHYHPTNKLKSAYENNLNEQNVSYWEKQIITFSKGLPNIYP</sequence>
<accession>A0A7R9HPP2</accession>
<gene>
    <name evidence="1" type="ORF">TMSB3V08_LOCUS4756</name>
</gene>
<organism evidence="1">
    <name type="scientific">Timema monikensis</name>
    <dbReference type="NCBI Taxonomy" id="170555"/>
    <lineage>
        <taxon>Eukaryota</taxon>
        <taxon>Metazoa</taxon>
        <taxon>Ecdysozoa</taxon>
        <taxon>Arthropoda</taxon>
        <taxon>Hexapoda</taxon>
        <taxon>Insecta</taxon>
        <taxon>Pterygota</taxon>
        <taxon>Neoptera</taxon>
        <taxon>Polyneoptera</taxon>
        <taxon>Phasmatodea</taxon>
        <taxon>Timematodea</taxon>
        <taxon>Timematoidea</taxon>
        <taxon>Timematidae</taxon>
        <taxon>Timema</taxon>
    </lineage>
</organism>
<reference evidence="1" key="1">
    <citation type="submission" date="2020-11" db="EMBL/GenBank/DDBJ databases">
        <authorList>
            <person name="Tran Van P."/>
        </authorList>
    </citation>
    <scope>NUCLEOTIDE SEQUENCE</scope>
</reference>